<accession>A0A0B5A4Q8</accession>
<evidence type="ECO:0000313" key="2">
    <source>
        <dbReference type="Proteomes" id="UP000031719"/>
    </source>
</evidence>
<proteinExistence type="predicted"/>
<dbReference type="EMBL" id="KP233880">
    <property type="protein sequence ID" value="AJD82700.1"/>
    <property type="molecule type" value="Genomic_DNA"/>
</dbReference>
<protein>
    <submittedName>
        <fullName evidence="1">Uncharacterized protein</fullName>
    </submittedName>
</protein>
<evidence type="ECO:0000313" key="1">
    <source>
        <dbReference type="EMBL" id="AJD82700.1"/>
    </source>
</evidence>
<name>A0A0B5A4Q8_9CAUD</name>
<dbReference type="RefSeq" id="YP_009210790.1">
    <property type="nucleotide sequence ID" value="NC_028933.1"/>
</dbReference>
<dbReference type="GeneID" id="26637233"/>
<dbReference type="OrthoDB" id="20346at10239"/>
<organism evidence="1 2">
    <name type="scientific">Pseudomonas phage PhiCHU</name>
    <dbReference type="NCBI Taxonomy" id="1589273"/>
    <lineage>
        <taxon>Viruses</taxon>
        <taxon>Duplodnaviria</taxon>
        <taxon>Heunggongvirae</taxon>
        <taxon>Uroviricota</taxon>
        <taxon>Caudoviricetes</taxon>
        <taxon>Bruynoghevirus</taxon>
        <taxon>Bruynoghevirus CHU</taxon>
    </lineage>
</organism>
<reference evidence="1 2" key="1">
    <citation type="submission" date="2014-12" db="EMBL/GenBank/DDBJ databases">
        <authorList>
            <person name="Magill D.J."/>
            <person name="Shaburova O.V."/>
            <person name="Chesnokova E.N."/>
            <person name="Pleteneva E.A."/>
            <person name="Krylov V.N."/>
            <person name="Kulakov L.A."/>
        </authorList>
    </citation>
    <scope>NUCLEOTIDE SEQUENCE [LARGE SCALE GENOMIC DNA]</scope>
</reference>
<gene>
    <name evidence="1" type="ORF">PhiCHU_07</name>
</gene>
<sequence>MDIKVWPRQGVSIRTLTEHQTFLIDGGVYMLCTIKSNKVVADENWIHAVSLSNGCLYSFASGQLVIHTVCELNCYEV</sequence>
<dbReference type="Proteomes" id="UP000031719">
    <property type="component" value="Segment"/>
</dbReference>
<keyword evidence="2" id="KW-1185">Reference proteome</keyword>
<dbReference type="KEGG" id="vg:26637233"/>